<dbReference type="OrthoDB" id="311720at2759"/>
<evidence type="ECO:0000256" key="6">
    <source>
        <dbReference type="SAM" id="Phobius"/>
    </source>
</evidence>
<evidence type="ECO:0000256" key="1">
    <source>
        <dbReference type="ARBA" id="ARBA00004141"/>
    </source>
</evidence>
<evidence type="ECO:0000313" key="7">
    <source>
        <dbReference type="EMBL" id="KAF0982329.1"/>
    </source>
</evidence>
<dbReference type="VEuPathDB" id="AmoebaDB:FDP41_011259"/>
<dbReference type="PANTHER" id="PTHR13531">
    <property type="entry name" value="GEO07735P1-RELATED-RELATED"/>
    <property type="match status" value="1"/>
</dbReference>
<keyword evidence="3 6" id="KW-1133">Transmembrane helix</keyword>
<dbReference type="GeneID" id="68118474"/>
<evidence type="ECO:0000256" key="2">
    <source>
        <dbReference type="ARBA" id="ARBA00022692"/>
    </source>
</evidence>
<reference evidence="7 8" key="1">
    <citation type="journal article" date="2019" name="Sci. Rep.">
        <title>Nanopore sequencing improves the draft genome of the human pathogenic amoeba Naegleria fowleri.</title>
        <authorList>
            <person name="Liechti N."/>
            <person name="Schurch N."/>
            <person name="Bruggmann R."/>
            <person name="Wittwer M."/>
        </authorList>
    </citation>
    <scope>NUCLEOTIDE SEQUENCE [LARGE SCALE GENOMIC DNA]</scope>
    <source>
        <strain evidence="7 8">ATCC 30894</strain>
    </source>
</reference>
<evidence type="ECO:0000256" key="3">
    <source>
        <dbReference type="ARBA" id="ARBA00022989"/>
    </source>
</evidence>
<dbReference type="VEuPathDB" id="AmoebaDB:NfTy_020360"/>
<dbReference type="EMBL" id="VFQX01000009">
    <property type="protein sequence ID" value="KAF0982329.1"/>
    <property type="molecule type" value="Genomic_DNA"/>
</dbReference>
<proteinExistence type="predicted"/>
<dbReference type="RefSeq" id="XP_044567042.1">
    <property type="nucleotide sequence ID" value="XM_044701647.1"/>
</dbReference>
<comment type="subcellular location">
    <subcellularLocation>
        <location evidence="1">Membrane</location>
        <topology evidence="1">Multi-pass membrane protein</topology>
    </subcellularLocation>
</comment>
<dbReference type="GO" id="GO:0016020">
    <property type="term" value="C:membrane"/>
    <property type="evidence" value="ECO:0007669"/>
    <property type="project" value="UniProtKB-SubCell"/>
</dbReference>
<dbReference type="GO" id="GO:1905515">
    <property type="term" value="P:non-motile cilium assembly"/>
    <property type="evidence" value="ECO:0007669"/>
    <property type="project" value="TreeGrafter"/>
</dbReference>
<keyword evidence="8" id="KW-1185">Reference proteome</keyword>
<feature type="region of interest" description="Disordered" evidence="5">
    <location>
        <begin position="1"/>
        <end position="25"/>
    </location>
</feature>
<gene>
    <name evidence="7" type="ORF">FDP41_011259</name>
</gene>
<dbReference type="VEuPathDB" id="AmoebaDB:NF0094830"/>
<feature type="transmembrane region" description="Helical" evidence="6">
    <location>
        <begin position="179"/>
        <end position="203"/>
    </location>
</feature>
<sequence>MLNATDSEDTRPISSSIFSPSKMSMRKSKAKISNLLRPGTAPTSFYHQILHQPGKENGEAMRNRGTFLAPQDENLIEINSDLPLAMLIYFHTFYSVTWLLVTVVLHIFKQKNFTITSTNTIIFSVVIVVWTVIEFPRLLIGYSGDLKEKVPRVFAFMILSTIQPLLYIYFFIYQPNITPLDYIICSIQLIFYALEYIFGIIAMRNFTRVSGIRYKLYFNKDGTLALDDSEEDAENNKNQVEPFTVTTGDEVTTFASDNNTVADHDS</sequence>
<dbReference type="GO" id="GO:0035869">
    <property type="term" value="C:ciliary transition zone"/>
    <property type="evidence" value="ECO:0007669"/>
    <property type="project" value="TreeGrafter"/>
</dbReference>
<dbReference type="Pfam" id="PF09799">
    <property type="entry name" value="Transmemb_17"/>
    <property type="match status" value="1"/>
</dbReference>
<name>A0A6A5CAN2_NAEFO</name>
<keyword evidence="2 6" id="KW-0812">Transmembrane</keyword>
<evidence type="ECO:0000313" key="8">
    <source>
        <dbReference type="Proteomes" id="UP000444721"/>
    </source>
</evidence>
<evidence type="ECO:0000256" key="4">
    <source>
        <dbReference type="ARBA" id="ARBA00023136"/>
    </source>
</evidence>
<feature type="transmembrane region" description="Helical" evidence="6">
    <location>
        <begin position="87"/>
        <end position="108"/>
    </location>
</feature>
<dbReference type="PANTHER" id="PTHR13531:SF6">
    <property type="entry name" value="TMEM (HUMAN TRANSMEMBRANE PROTEIN) HOMOLOG"/>
    <property type="match status" value="1"/>
</dbReference>
<accession>A0A6A5CAN2</accession>
<dbReference type="InterPro" id="IPR019184">
    <property type="entry name" value="Uncharacterised_TM-17"/>
</dbReference>
<evidence type="ECO:0000256" key="5">
    <source>
        <dbReference type="SAM" id="MobiDB-lite"/>
    </source>
</evidence>
<feature type="transmembrane region" description="Helical" evidence="6">
    <location>
        <begin position="120"/>
        <end position="140"/>
    </location>
</feature>
<keyword evidence="4 6" id="KW-0472">Membrane</keyword>
<dbReference type="Proteomes" id="UP000444721">
    <property type="component" value="Unassembled WGS sequence"/>
</dbReference>
<comment type="caution">
    <text evidence="7">The sequence shown here is derived from an EMBL/GenBank/DDBJ whole genome shotgun (WGS) entry which is preliminary data.</text>
</comment>
<dbReference type="AlphaFoldDB" id="A0A6A5CAN2"/>
<feature type="compositionally biased region" description="Low complexity" evidence="5">
    <location>
        <begin position="12"/>
        <end position="23"/>
    </location>
</feature>
<protein>
    <submittedName>
        <fullName evidence="7">Uncharacterized protein</fullName>
    </submittedName>
</protein>
<feature type="transmembrane region" description="Helical" evidence="6">
    <location>
        <begin position="152"/>
        <end position="173"/>
    </location>
</feature>
<organism evidence="7 8">
    <name type="scientific">Naegleria fowleri</name>
    <name type="common">Brain eating amoeba</name>
    <dbReference type="NCBI Taxonomy" id="5763"/>
    <lineage>
        <taxon>Eukaryota</taxon>
        <taxon>Discoba</taxon>
        <taxon>Heterolobosea</taxon>
        <taxon>Tetramitia</taxon>
        <taxon>Eutetramitia</taxon>
        <taxon>Vahlkampfiidae</taxon>
        <taxon>Naegleria</taxon>
    </lineage>
</organism>